<keyword evidence="5" id="KW-0418">Kinase</keyword>
<evidence type="ECO:0000256" key="2">
    <source>
        <dbReference type="ARBA" id="ARBA00022553"/>
    </source>
</evidence>
<comment type="caution">
    <text evidence="15">The sequence shown here is derived from an EMBL/GenBank/DDBJ whole genome shotgun (WGS) entry which is preliminary data.</text>
</comment>
<feature type="compositionally biased region" description="Low complexity" evidence="12">
    <location>
        <begin position="1452"/>
        <end position="1465"/>
    </location>
</feature>
<feature type="region of interest" description="Disordered" evidence="12">
    <location>
        <begin position="1060"/>
        <end position="1111"/>
    </location>
</feature>
<dbReference type="GO" id="GO:0005524">
    <property type="term" value="F:ATP binding"/>
    <property type="evidence" value="ECO:0007669"/>
    <property type="project" value="UniProtKB-UniRule"/>
</dbReference>
<dbReference type="EMBL" id="JALJAT010000002">
    <property type="protein sequence ID" value="KAK4472943.1"/>
    <property type="molecule type" value="Genomic_DNA"/>
</dbReference>
<dbReference type="SUPFAM" id="SSF50044">
    <property type="entry name" value="SH3-domain"/>
    <property type="match status" value="1"/>
</dbReference>
<dbReference type="CDD" id="cd05052">
    <property type="entry name" value="PTKc_Abl"/>
    <property type="match status" value="1"/>
</dbReference>
<dbReference type="InterPro" id="IPR001245">
    <property type="entry name" value="Ser-Thr/Tyr_kinase_cat_dom"/>
</dbReference>
<evidence type="ECO:0000313" key="16">
    <source>
        <dbReference type="Proteomes" id="UP001292079"/>
    </source>
</evidence>
<evidence type="ECO:0000256" key="8">
    <source>
        <dbReference type="ARBA" id="ARBA00023137"/>
    </source>
</evidence>
<dbReference type="Gene3D" id="1.10.510.10">
    <property type="entry name" value="Transferase(Phosphotransferase) domain 1"/>
    <property type="match status" value="1"/>
</dbReference>
<dbReference type="Gene3D" id="3.30.505.10">
    <property type="entry name" value="SH2 domain"/>
    <property type="match status" value="1"/>
</dbReference>
<feature type="compositionally biased region" description="Polar residues" evidence="12">
    <location>
        <begin position="1063"/>
        <end position="1081"/>
    </location>
</feature>
<evidence type="ECO:0000256" key="12">
    <source>
        <dbReference type="SAM" id="MobiDB-lite"/>
    </source>
</evidence>
<reference evidence="15" key="1">
    <citation type="submission" date="2022-04" db="EMBL/GenBank/DDBJ databases">
        <authorList>
            <person name="Xu L."/>
            <person name="Lv Z."/>
        </authorList>
    </citation>
    <scope>NUCLEOTIDE SEQUENCE</scope>
    <source>
        <strain evidence="15">LV_2022a</strain>
    </source>
</reference>
<proteinExistence type="predicted"/>
<evidence type="ECO:0000259" key="14">
    <source>
        <dbReference type="PROSITE" id="PS50011"/>
    </source>
</evidence>
<feature type="region of interest" description="Disordered" evidence="12">
    <location>
        <begin position="1378"/>
        <end position="1478"/>
    </location>
</feature>
<feature type="binding site" evidence="11">
    <location>
        <position position="472"/>
    </location>
    <ligand>
        <name>ATP</name>
        <dbReference type="ChEBI" id="CHEBI:30616"/>
    </ligand>
</feature>
<dbReference type="Proteomes" id="UP001292079">
    <property type="component" value="Unassembled WGS sequence"/>
</dbReference>
<dbReference type="InterPro" id="IPR011009">
    <property type="entry name" value="Kinase-like_dom_sf"/>
</dbReference>
<feature type="domain" description="Protein kinase" evidence="14">
    <location>
        <begin position="443"/>
        <end position="696"/>
    </location>
</feature>
<evidence type="ECO:0000256" key="7">
    <source>
        <dbReference type="ARBA" id="ARBA00022999"/>
    </source>
</evidence>
<feature type="compositionally biased region" description="Pro residues" evidence="12">
    <location>
        <begin position="1273"/>
        <end position="1284"/>
    </location>
</feature>
<keyword evidence="6 11" id="KW-0067">ATP-binding</keyword>
<protein>
    <recommendedName>
        <fullName evidence="1">non-specific protein-tyrosine kinase</fullName>
        <ecNumber evidence="1">2.7.10.2</ecNumber>
    </recommendedName>
</protein>
<accession>A0AAE2D667</accession>
<dbReference type="Pfam" id="PF00017">
    <property type="entry name" value="SH2"/>
    <property type="match status" value="1"/>
</dbReference>
<keyword evidence="8" id="KW-0829">Tyrosine-protein kinase</keyword>
<keyword evidence="16" id="KW-1185">Reference proteome</keyword>
<dbReference type="InterPro" id="IPR036028">
    <property type="entry name" value="SH3-like_dom_sf"/>
</dbReference>
<dbReference type="CDD" id="cd11850">
    <property type="entry name" value="SH3_Abl"/>
    <property type="match status" value="1"/>
</dbReference>
<evidence type="ECO:0000256" key="6">
    <source>
        <dbReference type="ARBA" id="ARBA00022840"/>
    </source>
</evidence>
<dbReference type="FunFam" id="1.10.510.10:FF:000554">
    <property type="entry name" value="Predicted protein"/>
    <property type="match status" value="1"/>
</dbReference>
<keyword evidence="2" id="KW-0597">Phosphoprotein</keyword>
<dbReference type="InterPro" id="IPR020635">
    <property type="entry name" value="Tyr_kinase_cat_dom"/>
</dbReference>
<feature type="region of interest" description="Disordered" evidence="12">
    <location>
        <begin position="1270"/>
        <end position="1294"/>
    </location>
</feature>
<dbReference type="InterPro" id="IPR050198">
    <property type="entry name" value="Non-receptor_tyrosine_kinases"/>
</dbReference>
<dbReference type="SMART" id="SM00219">
    <property type="entry name" value="TyrKc"/>
    <property type="match status" value="1"/>
</dbReference>
<dbReference type="Pfam" id="PF07714">
    <property type="entry name" value="PK_Tyr_Ser-Thr"/>
    <property type="match status" value="1"/>
</dbReference>
<dbReference type="SMART" id="SM00252">
    <property type="entry name" value="SH2"/>
    <property type="match status" value="1"/>
</dbReference>
<keyword evidence="3" id="KW-0808">Transferase</keyword>
<evidence type="ECO:0000256" key="9">
    <source>
        <dbReference type="ARBA" id="ARBA00051245"/>
    </source>
</evidence>
<dbReference type="EC" id="2.7.10.2" evidence="1"/>
<dbReference type="InterPro" id="IPR036860">
    <property type="entry name" value="SH2_dom_sf"/>
</dbReference>
<evidence type="ECO:0000256" key="3">
    <source>
        <dbReference type="ARBA" id="ARBA00022679"/>
    </source>
</evidence>
<evidence type="ECO:0000313" key="15">
    <source>
        <dbReference type="EMBL" id="KAK4472943.1"/>
    </source>
</evidence>
<organism evidence="15 16">
    <name type="scientific">Schistosoma mekongi</name>
    <name type="common">Parasitic worm</name>
    <dbReference type="NCBI Taxonomy" id="38744"/>
    <lineage>
        <taxon>Eukaryota</taxon>
        <taxon>Metazoa</taxon>
        <taxon>Spiralia</taxon>
        <taxon>Lophotrochozoa</taxon>
        <taxon>Platyhelminthes</taxon>
        <taxon>Trematoda</taxon>
        <taxon>Digenea</taxon>
        <taxon>Strigeidida</taxon>
        <taxon>Schistosomatoidea</taxon>
        <taxon>Schistosomatidae</taxon>
        <taxon>Schistosoma</taxon>
    </lineage>
</organism>
<comment type="catalytic activity">
    <reaction evidence="9">
        <text>L-tyrosyl-[protein] + ATP = O-phospho-L-tyrosyl-[protein] + ADP + H(+)</text>
        <dbReference type="Rhea" id="RHEA:10596"/>
        <dbReference type="Rhea" id="RHEA-COMP:10136"/>
        <dbReference type="Rhea" id="RHEA-COMP:20101"/>
        <dbReference type="ChEBI" id="CHEBI:15378"/>
        <dbReference type="ChEBI" id="CHEBI:30616"/>
        <dbReference type="ChEBI" id="CHEBI:46858"/>
        <dbReference type="ChEBI" id="CHEBI:61978"/>
        <dbReference type="ChEBI" id="CHEBI:456216"/>
        <dbReference type="EC" id="2.7.10.2"/>
    </reaction>
</comment>
<dbReference type="Gene3D" id="3.30.200.20">
    <property type="entry name" value="Phosphorylase Kinase, domain 1"/>
    <property type="match status" value="1"/>
</dbReference>
<dbReference type="FunFam" id="3.30.200.20:FF:000037">
    <property type="entry name" value="Tyrosine-protein kinase"/>
    <property type="match status" value="1"/>
</dbReference>
<feature type="domain" description="SH2" evidence="13">
    <location>
        <begin position="255"/>
        <end position="345"/>
    </location>
</feature>
<dbReference type="PROSITE" id="PS50011">
    <property type="entry name" value="PROTEIN_KINASE_DOM"/>
    <property type="match status" value="1"/>
</dbReference>
<dbReference type="Gene3D" id="2.30.30.40">
    <property type="entry name" value="SH3 Domains"/>
    <property type="match status" value="1"/>
</dbReference>
<dbReference type="PROSITE" id="PS00107">
    <property type="entry name" value="PROTEIN_KINASE_ATP"/>
    <property type="match status" value="1"/>
</dbReference>
<dbReference type="InterPro" id="IPR008266">
    <property type="entry name" value="Tyr_kinase_AS"/>
</dbReference>
<evidence type="ECO:0000256" key="5">
    <source>
        <dbReference type="ARBA" id="ARBA00022777"/>
    </source>
</evidence>
<evidence type="ECO:0000256" key="10">
    <source>
        <dbReference type="PROSITE-ProRule" id="PRU00191"/>
    </source>
</evidence>
<evidence type="ECO:0000256" key="1">
    <source>
        <dbReference type="ARBA" id="ARBA00011903"/>
    </source>
</evidence>
<dbReference type="PRINTS" id="PR00401">
    <property type="entry name" value="SH2DOMAIN"/>
</dbReference>
<keyword evidence="7 10" id="KW-0727">SH2 domain</keyword>
<dbReference type="InterPro" id="IPR035837">
    <property type="entry name" value="ABL_SH2"/>
</dbReference>
<evidence type="ECO:0000256" key="11">
    <source>
        <dbReference type="PROSITE-ProRule" id="PRU10141"/>
    </source>
</evidence>
<sequence length="1669" mass="184194">MGGYNSKLTVSKDELNHVNKGNISDPSENLKATDFYRVDEKLACVRSSTKMDVQSPSNSVILGRGEIMIVLYDFSESMSSQISIKRGELVRLLSYSPAGDWSEVEASLVLPPISKPGPGSSTSGSESYPQCKVGVNAKHNESACEIGSGVNTCMYVFNNYRRGWVPTSYLATANVFQSSAPSKQIYPQHLVACESAEKPNSSVNAPCLSNSQAIITNDHIQPRAQNVSNKAPVHHVMMDSSPLSLLEPSLLSYSWYHGAVSRQAGEHLLRSGITGSFLVRASESAPGQLSVTVRHLGRVYHYRISQDSRGLFYITEAHRFPTVVQLIEHHSRSADGLVCPLLYSVPKPQFLNQPMQQSCYSSVPQTLPNSRVPPGQNQFEINPTVHQSNAEISNFPIHHINAAGHVPSQFNSSHLNNAERLSACSGSVGSMEFDGWEIDRSEIIMRQKLGCGQYGDVYEAVWKRFNSVVAVKTLKQDVSLNVNDFLKEAAIMKKLRNRNLVQLLGVCTREPPLYLITEYMPNGNLLNYLRTRSPGELTPLTLLYMAVQIASGMAYLEANNFIHRDLAARNCLVGDQHLIKVADFGLARYMQRQDTYTARNGAKFPIKWTAPEGLSYYVFSSKSDVWAFGVVLWELATYGLSPYPGVELHDVYHLLEKGYRMERPHGCPEAVYSIMLRCWSWDPNLRPSFSEIHAELEQMYATMNIEAEVALELEKQPVNIMAQPQQSVSSHRFTEVQPQDFHGNSMNQLNNNIVFSKESYPHSFTSPENINSDHILARQTDNVMSCRSNLDFKCNIEQQNRPIPVSSYVTVNSGNHPMHHTVENSVITSSNNNCTKQDKIVFIDRNRLSKDKNHILSSPSSSGGDNFGHITDALAVVSLDDDDDENKNQLVKPDMHPTHHGSNSELNSSHVLLPNSNLGQTRFLPSSAASSCSAQITSMHESNQNGFSNPVQCQIPFSSGLIQTQYSPASSMNNGSITFGEKLCYFIPVSSCNNSSNFSYQPNLHTISSSISQNCGTSNLSQFPHNNSVSAASKIPNSNVINSHKITNDRSAIRTNRSFHRNIASSGNTQTSTQPNGTTRSQDTDTPDESGVGESIISNESPAESRACNGVGRGGIMSSPAVGVAAATSSLGSCGAAVSGQLDWRLNVPFETSMPIDLSQHLQHHHHAQIFAPNSNIIVQPHSYPHLFQISHPSSPTTISPSTQFNVINPMDQFSTIPPHDRIGSYLKSLGELETTRRNEPPILAGYHQSQPLSHLNDDIIGEMSNQPNFLHYPPPPPPPPLHPPMSAEGSPLLSGPTNVTTQLSMHATPTNEIPSSNISQPVQLNKQYFNPIGMVDSETRTDLSQPIICASSSNQNILCHPQNSCEQNNVVVDESSLTNNSKDVHSNDSYPKVSQARRRNKIDMERGCDNGHFNYPGGGRRHLPSDDRSEEESNTEEVPRSLEDETLSIASDSPNNSQDDNSLSIKPDVDLSVGGEGDDVYQAPDSYYLPNVISQNNLNSQDLQLSPISLQESLTYLLERTIELINWVNDLTDYTEGDDNIPIASFIELSKCLSSYRVDLEAQIVQYINVNPILVKTILISCDNLSKHTTNLSLHLNTVEIDNKHTLSIVHCNSCHSYLKQIHDHLLEFLDKSKVVTTTVVTTSSVTPTVTIIDDHLSLNTAHVFGRV</sequence>
<dbReference type="InterPro" id="IPR000980">
    <property type="entry name" value="SH2"/>
</dbReference>
<dbReference type="PROSITE" id="PS00109">
    <property type="entry name" value="PROTEIN_KINASE_TYR"/>
    <property type="match status" value="1"/>
</dbReference>
<gene>
    <name evidence="15" type="ORF">MN116_004146</name>
</gene>
<dbReference type="InterPro" id="IPR000719">
    <property type="entry name" value="Prot_kinase_dom"/>
</dbReference>
<feature type="region of interest" description="Disordered" evidence="12">
    <location>
        <begin position="883"/>
        <end position="905"/>
    </location>
</feature>
<dbReference type="PANTHER" id="PTHR24418">
    <property type="entry name" value="TYROSINE-PROTEIN KINASE"/>
    <property type="match status" value="1"/>
</dbReference>
<dbReference type="SUPFAM" id="SSF56112">
    <property type="entry name" value="Protein kinase-like (PK-like)"/>
    <property type="match status" value="1"/>
</dbReference>
<name>A0AAE2D667_SCHME</name>
<dbReference type="GO" id="GO:0004715">
    <property type="term" value="F:non-membrane spanning protein tyrosine kinase activity"/>
    <property type="evidence" value="ECO:0007669"/>
    <property type="project" value="UniProtKB-EC"/>
</dbReference>
<reference evidence="15" key="2">
    <citation type="journal article" date="2023" name="Infect Dis Poverty">
        <title>Chromosome-scale genome of the human blood fluke Schistosoma mekongi and its implications for public health.</title>
        <authorList>
            <person name="Zhou M."/>
            <person name="Xu L."/>
            <person name="Xu D."/>
            <person name="Chen W."/>
            <person name="Khan J."/>
            <person name="Hu Y."/>
            <person name="Huang H."/>
            <person name="Wei H."/>
            <person name="Zhang Y."/>
            <person name="Chusongsang P."/>
            <person name="Tanasarnprasert K."/>
            <person name="Hu X."/>
            <person name="Limpanont Y."/>
            <person name="Lv Z."/>
        </authorList>
    </citation>
    <scope>NUCLEOTIDE SEQUENCE</scope>
    <source>
        <strain evidence="15">LV_2022a</strain>
    </source>
</reference>
<keyword evidence="4 11" id="KW-0547">Nucleotide-binding</keyword>
<evidence type="ECO:0000259" key="13">
    <source>
        <dbReference type="PROSITE" id="PS50001"/>
    </source>
</evidence>
<dbReference type="PROSITE" id="PS50001">
    <property type="entry name" value="SH2"/>
    <property type="match status" value="1"/>
</dbReference>
<dbReference type="SUPFAM" id="SSF55550">
    <property type="entry name" value="SH2 domain"/>
    <property type="match status" value="1"/>
</dbReference>
<dbReference type="PRINTS" id="PR00109">
    <property type="entry name" value="TYRKINASE"/>
</dbReference>
<dbReference type="InterPro" id="IPR017441">
    <property type="entry name" value="Protein_kinase_ATP_BS"/>
</dbReference>
<dbReference type="CDD" id="cd09935">
    <property type="entry name" value="SH2_ABL"/>
    <property type="match status" value="1"/>
</dbReference>
<evidence type="ECO:0000256" key="4">
    <source>
        <dbReference type="ARBA" id="ARBA00022741"/>
    </source>
</evidence>